<evidence type="ECO:0000256" key="10">
    <source>
        <dbReference type="ARBA" id="ARBA00023002"/>
    </source>
</evidence>
<evidence type="ECO:0000256" key="8">
    <source>
        <dbReference type="ARBA" id="ARBA00022833"/>
    </source>
</evidence>
<feature type="transmembrane region" description="Helical" evidence="14">
    <location>
        <begin position="7"/>
        <end position="25"/>
    </location>
</feature>
<gene>
    <name evidence="16" type="ORF">ACFPDQ_01710</name>
</gene>
<dbReference type="Pfam" id="PF04116">
    <property type="entry name" value="FA_hydroxylase"/>
    <property type="match status" value="1"/>
</dbReference>
<dbReference type="EMBL" id="JBHSJH010000001">
    <property type="protein sequence ID" value="MFC4891765.1"/>
    <property type="molecule type" value="Genomic_DNA"/>
</dbReference>
<keyword evidence="12 14" id="KW-0472">Membrane</keyword>
<keyword evidence="13" id="KW-0275">Fatty acid biosynthesis</keyword>
<keyword evidence="3" id="KW-0444">Lipid biosynthesis</keyword>
<feature type="transmembrane region" description="Helical" evidence="14">
    <location>
        <begin position="96"/>
        <end position="122"/>
    </location>
</feature>
<name>A0ABV9T9H4_9GAMM</name>
<proteinExistence type="predicted"/>
<evidence type="ECO:0000259" key="15">
    <source>
        <dbReference type="Pfam" id="PF04116"/>
    </source>
</evidence>
<evidence type="ECO:0000256" key="9">
    <source>
        <dbReference type="ARBA" id="ARBA00022989"/>
    </source>
</evidence>
<evidence type="ECO:0000256" key="4">
    <source>
        <dbReference type="ARBA" id="ARBA00022692"/>
    </source>
</evidence>
<evidence type="ECO:0000313" key="16">
    <source>
        <dbReference type="EMBL" id="MFC4891765.1"/>
    </source>
</evidence>
<keyword evidence="7" id="KW-0276">Fatty acid metabolism</keyword>
<keyword evidence="5" id="KW-0479">Metal-binding</keyword>
<evidence type="ECO:0000256" key="7">
    <source>
        <dbReference type="ARBA" id="ARBA00022832"/>
    </source>
</evidence>
<dbReference type="InterPro" id="IPR014430">
    <property type="entry name" value="Scs7"/>
</dbReference>
<organism evidence="16 17">
    <name type="scientific">Pseudofrancisella aestuarii</name>
    <dbReference type="NCBI Taxonomy" id="2670347"/>
    <lineage>
        <taxon>Bacteria</taxon>
        <taxon>Pseudomonadati</taxon>
        <taxon>Pseudomonadota</taxon>
        <taxon>Gammaproteobacteria</taxon>
        <taxon>Thiotrichales</taxon>
        <taxon>Francisellaceae</taxon>
        <taxon>Pseudofrancisella</taxon>
    </lineage>
</organism>
<evidence type="ECO:0000256" key="14">
    <source>
        <dbReference type="SAM" id="Phobius"/>
    </source>
</evidence>
<comment type="subcellular location">
    <subcellularLocation>
        <location evidence="2">Endoplasmic reticulum membrane</location>
        <topology evidence="2">Multi-pass membrane protein</topology>
    </subcellularLocation>
</comment>
<evidence type="ECO:0000256" key="5">
    <source>
        <dbReference type="ARBA" id="ARBA00022723"/>
    </source>
</evidence>
<evidence type="ECO:0000256" key="13">
    <source>
        <dbReference type="ARBA" id="ARBA00023160"/>
    </source>
</evidence>
<evidence type="ECO:0000256" key="1">
    <source>
        <dbReference type="ARBA" id="ARBA00001947"/>
    </source>
</evidence>
<accession>A0ABV9T9H4</accession>
<evidence type="ECO:0000313" key="17">
    <source>
        <dbReference type="Proteomes" id="UP001595926"/>
    </source>
</evidence>
<dbReference type="PANTHER" id="PTHR12863">
    <property type="entry name" value="FATTY ACID HYDROXYLASE"/>
    <property type="match status" value="1"/>
</dbReference>
<evidence type="ECO:0000256" key="3">
    <source>
        <dbReference type="ARBA" id="ARBA00022516"/>
    </source>
</evidence>
<evidence type="ECO:0000256" key="2">
    <source>
        <dbReference type="ARBA" id="ARBA00004477"/>
    </source>
</evidence>
<keyword evidence="8" id="KW-0862">Zinc</keyword>
<keyword evidence="4 14" id="KW-0812">Transmembrane</keyword>
<evidence type="ECO:0000256" key="11">
    <source>
        <dbReference type="ARBA" id="ARBA00023098"/>
    </source>
</evidence>
<keyword evidence="17" id="KW-1185">Reference proteome</keyword>
<dbReference type="InterPro" id="IPR006694">
    <property type="entry name" value="Fatty_acid_hydroxylase"/>
</dbReference>
<comment type="caution">
    <text evidence="16">The sequence shown here is derived from an EMBL/GenBank/DDBJ whole genome shotgun (WGS) entry which is preliminary data.</text>
</comment>
<dbReference type="Proteomes" id="UP001595926">
    <property type="component" value="Unassembled WGS sequence"/>
</dbReference>
<dbReference type="RefSeq" id="WP_244614585.1">
    <property type="nucleotide sequence ID" value="NZ_JBHSJH010000001.1"/>
</dbReference>
<reference evidence="17" key="1">
    <citation type="journal article" date="2019" name="Int. J. Syst. Evol. Microbiol.">
        <title>The Global Catalogue of Microorganisms (GCM) 10K type strain sequencing project: providing services to taxonomists for standard genome sequencing and annotation.</title>
        <authorList>
            <consortium name="The Broad Institute Genomics Platform"/>
            <consortium name="The Broad Institute Genome Sequencing Center for Infectious Disease"/>
            <person name="Wu L."/>
            <person name="Ma J."/>
        </authorList>
    </citation>
    <scope>NUCLEOTIDE SEQUENCE [LARGE SCALE GENOMIC DNA]</scope>
    <source>
        <strain evidence="17">CGMCC 1.13718</strain>
    </source>
</reference>
<feature type="domain" description="Fatty acid hydroxylase" evidence="15">
    <location>
        <begin position="37"/>
        <end position="168"/>
    </location>
</feature>
<comment type="cofactor">
    <cofactor evidence="1">
        <name>Zn(2+)</name>
        <dbReference type="ChEBI" id="CHEBI:29105"/>
    </cofactor>
</comment>
<evidence type="ECO:0000256" key="12">
    <source>
        <dbReference type="ARBA" id="ARBA00023136"/>
    </source>
</evidence>
<keyword evidence="10" id="KW-0560">Oxidoreductase</keyword>
<dbReference type="PANTHER" id="PTHR12863:SF1">
    <property type="entry name" value="FATTY ACID 2-HYDROXYLASE"/>
    <property type="match status" value="1"/>
</dbReference>
<feature type="transmembrane region" description="Helical" evidence="14">
    <location>
        <begin position="31"/>
        <end position="51"/>
    </location>
</feature>
<protein>
    <submittedName>
        <fullName evidence="16">Sterol desaturase family protein</fullName>
    </submittedName>
</protein>
<keyword evidence="6" id="KW-0256">Endoplasmic reticulum</keyword>
<keyword evidence="11" id="KW-0443">Lipid metabolism</keyword>
<keyword evidence="9 14" id="KW-1133">Transmembrane helix</keyword>
<evidence type="ECO:0000256" key="6">
    <source>
        <dbReference type="ARBA" id="ARBA00022824"/>
    </source>
</evidence>
<sequence>MGYWSDFYIYPIFILGFLILGIEKLPVKNFFVIIVCFFIGLLIWTFVEYLVHRFLFHSFPFLERMHGIHHDSPMEFFGNPTFISLPIYIVGMFLPLFFIFGLALGSIIFSGFLIGSLLYFFIHHATHHIKAKKGSILFFYKKYHAIHHYNQKANYAVTLPLWDNIFRTKNKKSK</sequence>